<name>A0A2H1W9T7_SPOFR</name>
<evidence type="ECO:0000313" key="1">
    <source>
        <dbReference type="EMBL" id="SOQ49828.1"/>
    </source>
</evidence>
<protein>
    <submittedName>
        <fullName evidence="1">SFRICE_019087</fullName>
    </submittedName>
</protein>
<dbReference type="EMBL" id="ODYU01007228">
    <property type="protein sequence ID" value="SOQ49828.1"/>
    <property type="molecule type" value="Genomic_DNA"/>
</dbReference>
<proteinExistence type="predicted"/>
<organism evidence="1">
    <name type="scientific">Spodoptera frugiperda</name>
    <name type="common">Fall armyworm</name>
    <dbReference type="NCBI Taxonomy" id="7108"/>
    <lineage>
        <taxon>Eukaryota</taxon>
        <taxon>Metazoa</taxon>
        <taxon>Ecdysozoa</taxon>
        <taxon>Arthropoda</taxon>
        <taxon>Hexapoda</taxon>
        <taxon>Insecta</taxon>
        <taxon>Pterygota</taxon>
        <taxon>Neoptera</taxon>
        <taxon>Endopterygota</taxon>
        <taxon>Lepidoptera</taxon>
        <taxon>Glossata</taxon>
        <taxon>Ditrysia</taxon>
        <taxon>Noctuoidea</taxon>
        <taxon>Noctuidae</taxon>
        <taxon>Amphipyrinae</taxon>
        <taxon>Spodoptera</taxon>
    </lineage>
</organism>
<accession>A0A2H1W9T7</accession>
<sequence>MYYLCFTESSVSLPSTKVKGNSYMKMKMYKFDNNTQLSMETEFSKKYYNVSVPVEKAEDYELETSYIDENQTSYSFTCKGGKIKIFYSHFLWKRSENLQTNHLMVSNRRCPWTPTTPEQLQRCTYLHTYTTQIFCMYFI</sequence>
<dbReference type="AlphaFoldDB" id="A0A2H1W9T7"/>
<gene>
    <name evidence="1" type="ORF">SFRICE_019087</name>
</gene>
<reference evidence="1" key="1">
    <citation type="submission" date="2016-07" db="EMBL/GenBank/DDBJ databases">
        <authorList>
            <person name="Bretaudeau A."/>
        </authorList>
    </citation>
    <scope>NUCLEOTIDE SEQUENCE</scope>
    <source>
        <strain evidence="1">Rice</strain>
        <tissue evidence="1">Whole body</tissue>
    </source>
</reference>